<dbReference type="InterPro" id="IPR050600">
    <property type="entry name" value="SETD3_SETD6_MTase"/>
</dbReference>
<name>A0A8H4Q2Y3_9HYPO</name>
<protein>
    <submittedName>
        <fullName evidence="2">SET domain-containing protein</fullName>
    </submittedName>
</protein>
<dbReference type="InterPro" id="IPR001214">
    <property type="entry name" value="SET_dom"/>
</dbReference>
<dbReference type="InterPro" id="IPR046341">
    <property type="entry name" value="SET_dom_sf"/>
</dbReference>
<dbReference type="Proteomes" id="UP000562929">
    <property type="component" value="Unassembled WGS sequence"/>
</dbReference>
<dbReference type="Gene3D" id="3.90.1410.10">
    <property type="entry name" value="set domain protein methyltransferase, domain 1"/>
    <property type="match status" value="1"/>
</dbReference>
<accession>A0A8H4Q2Y3</accession>
<dbReference type="OrthoDB" id="441812at2759"/>
<dbReference type="PROSITE" id="PS50280">
    <property type="entry name" value="SET"/>
    <property type="match status" value="1"/>
</dbReference>
<evidence type="ECO:0000313" key="2">
    <source>
        <dbReference type="EMBL" id="KAF4583108.1"/>
    </source>
</evidence>
<organism evidence="2 3">
    <name type="scientific">Ophiocordyceps camponoti-floridani</name>
    <dbReference type="NCBI Taxonomy" id="2030778"/>
    <lineage>
        <taxon>Eukaryota</taxon>
        <taxon>Fungi</taxon>
        <taxon>Dikarya</taxon>
        <taxon>Ascomycota</taxon>
        <taxon>Pezizomycotina</taxon>
        <taxon>Sordariomycetes</taxon>
        <taxon>Hypocreomycetidae</taxon>
        <taxon>Hypocreales</taxon>
        <taxon>Ophiocordycipitaceae</taxon>
        <taxon>Ophiocordyceps</taxon>
    </lineage>
</organism>
<dbReference type="PANTHER" id="PTHR13271">
    <property type="entry name" value="UNCHARACTERIZED PUTATIVE METHYLTRANSFERASE"/>
    <property type="match status" value="1"/>
</dbReference>
<keyword evidence="3" id="KW-1185">Reference proteome</keyword>
<dbReference type="GO" id="GO:0016279">
    <property type="term" value="F:protein-lysine N-methyltransferase activity"/>
    <property type="evidence" value="ECO:0007669"/>
    <property type="project" value="TreeGrafter"/>
</dbReference>
<evidence type="ECO:0000259" key="1">
    <source>
        <dbReference type="PROSITE" id="PS50280"/>
    </source>
</evidence>
<gene>
    <name evidence="2" type="ORF">GQ602_006252</name>
</gene>
<comment type="caution">
    <text evidence="2">The sequence shown here is derived from an EMBL/GenBank/DDBJ whole genome shotgun (WGS) entry which is preliminary data.</text>
</comment>
<evidence type="ECO:0000313" key="3">
    <source>
        <dbReference type="Proteomes" id="UP000562929"/>
    </source>
</evidence>
<dbReference type="AlphaFoldDB" id="A0A8H4Q2Y3"/>
<dbReference type="EMBL" id="JAACLJ010000007">
    <property type="protein sequence ID" value="KAF4583108.1"/>
    <property type="molecule type" value="Genomic_DNA"/>
</dbReference>
<sequence length="260" mass="29630">MIATHPLKYGWRRKKLDDDWIIVSSGNLGIKRPDFVYAWMLVNSRTFYHTTPRTEHRLPKEDHMALVPVADLFNHSSSASTVKASYDATSYTFTTTRAHSPGQELLLCYGNHSNDTLLVDYGFTLPANPHDETTLDTFILPLLTPQQSRRLRRAGFGGPYVLDGETPCYRTVTALRFMALPATVWDSVLDGSRDEDEDAAVVDERLGVLLTDYETEIRRQLELVSRLDDDDATPDQKACLRARWIAIREMVLANLTRLRR</sequence>
<dbReference type="PANTHER" id="PTHR13271:SF137">
    <property type="entry name" value="SET DOMAIN-CONTAINING PROTEIN"/>
    <property type="match status" value="1"/>
</dbReference>
<feature type="domain" description="SET" evidence="1">
    <location>
        <begin position="1"/>
        <end position="110"/>
    </location>
</feature>
<proteinExistence type="predicted"/>
<dbReference type="SUPFAM" id="SSF82199">
    <property type="entry name" value="SET domain"/>
    <property type="match status" value="1"/>
</dbReference>
<reference evidence="2 3" key="1">
    <citation type="journal article" date="2020" name="G3 (Bethesda)">
        <title>Genetic Underpinnings of Host Manipulation by Ophiocordyceps as Revealed by Comparative Transcriptomics.</title>
        <authorList>
            <person name="Will I."/>
            <person name="Das B."/>
            <person name="Trinh T."/>
            <person name="Brachmann A."/>
            <person name="Ohm R.A."/>
            <person name="de Bekker C."/>
        </authorList>
    </citation>
    <scope>NUCLEOTIDE SEQUENCE [LARGE SCALE GENOMIC DNA]</scope>
    <source>
        <strain evidence="2 3">EC05</strain>
    </source>
</reference>